<dbReference type="EMBL" id="JBHSAY010000008">
    <property type="protein sequence ID" value="MFC4131884.1"/>
    <property type="molecule type" value="Genomic_DNA"/>
</dbReference>
<feature type="transmembrane region" description="Helical" evidence="7">
    <location>
        <begin position="45"/>
        <end position="67"/>
    </location>
</feature>
<evidence type="ECO:0000256" key="4">
    <source>
        <dbReference type="ARBA" id="ARBA00022692"/>
    </source>
</evidence>
<dbReference type="PANTHER" id="PTHR43744:SF12">
    <property type="entry name" value="ABC TRANSPORTER PERMEASE PROTEIN MG189-RELATED"/>
    <property type="match status" value="1"/>
</dbReference>
<dbReference type="PANTHER" id="PTHR43744">
    <property type="entry name" value="ABC TRANSPORTER PERMEASE PROTEIN MG189-RELATED-RELATED"/>
    <property type="match status" value="1"/>
</dbReference>
<dbReference type="CDD" id="cd06261">
    <property type="entry name" value="TM_PBP2"/>
    <property type="match status" value="1"/>
</dbReference>
<comment type="similarity">
    <text evidence="7">Belongs to the binding-protein-dependent transport system permease family.</text>
</comment>
<evidence type="ECO:0000259" key="9">
    <source>
        <dbReference type="PROSITE" id="PS50928"/>
    </source>
</evidence>
<comment type="caution">
    <text evidence="10">The sequence shown here is derived from an EMBL/GenBank/DDBJ whole genome shotgun (WGS) entry which is preliminary data.</text>
</comment>
<feature type="transmembrane region" description="Helical" evidence="7">
    <location>
        <begin position="277"/>
        <end position="298"/>
    </location>
</feature>
<keyword evidence="11" id="KW-1185">Reference proteome</keyword>
<name>A0ABV8LM54_9ACTN</name>
<evidence type="ECO:0000256" key="8">
    <source>
        <dbReference type="SAM" id="MobiDB-lite"/>
    </source>
</evidence>
<gene>
    <name evidence="10" type="ORF">ACFOZ4_14845</name>
</gene>
<organism evidence="10 11">
    <name type="scientific">Hamadaea flava</name>
    <dbReference type="NCBI Taxonomy" id="1742688"/>
    <lineage>
        <taxon>Bacteria</taxon>
        <taxon>Bacillati</taxon>
        <taxon>Actinomycetota</taxon>
        <taxon>Actinomycetes</taxon>
        <taxon>Micromonosporales</taxon>
        <taxon>Micromonosporaceae</taxon>
        <taxon>Hamadaea</taxon>
    </lineage>
</organism>
<comment type="subcellular location">
    <subcellularLocation>
        <location evidence="1 7">Cell membrane</location>
        <topology evidence="1 7">Multi-pass membrane protein</topology>
    </subcellularLocation>
</comment>
<evidence type="ECO:0000256" key="7">
    <source>
        <dbReference type="RuleBase" id="RU363032"/>
    </source>
</evidence>
<dbReference type="Proteomes" id="UP001595816">
    <property type="component" value="Unassembled WGS sequence"/>
</dbReference>
<evidence type="ECO:0000256" key="1">
    <source>
        <dbReference type="ARBA" id="ARBA00004651"/>
    </source>
</evidence>
<feature type="compositionally biased region" description="Low complexity" evidence="8">
    <location>
        <begin position="16"/>
        <end position="33"/>
    </location>
</feature>
<dbReference type="PROSITE" id="PS50928">
    <property type="entry name" value="ABC_TM1"/>
    <property type="match status" value="1"/>
</dbReference>
<evidence type="ECO:0000313" key="10">
    <source>
        <dbReference type="EMBL" id="MFC4131884.1"/>
    </source>
</evidence>
<dbReference type="Pfam" id="PF00528">
    <property type="entry name" value="BPD_transp_1"/>
    <property type="match status" value="1"/>
</dbReference>
<evidence type="ECO:0000256" key="5">
    <source>
        <dbReference type="ARBA" id="ARBA00022989"/>
    </source>
</evidence>
<protein>
    <submittedName>
        <fullName evidence="10">Carbohydrate ABC transporter permease</fullName>
    </submittedName>
</protein>
<keyword evidence="2 7" id="KW-0813">Transport</keyword>
<keyword evidence="4 7" id="KW-0812">Transmembrane</keyword>
<dbReference type="RefSeq" id="WP_253763436.1">
    <property type="nucleotide sequence ID" value="NZ_JAMZDZ010000001.1"/>
</dbReference>
<dbReference type="SUPFAM" id="SSF161098">
    <property type="entry name" value="MetI-like"/>
    <property type="match status" value="1"/>
</dbReference>
<evidence type="ECO:0000256" key="2">
    <source>
        <dbReference type="ARBA" id="ARBA00022448"/>
    </source>
</evidence>
<keyword evidence="5 7" id="KW-1133">Transmembrane helix</keyword>
<dbReference type="InterPro" id="IPR000515">
    <property type="entry name" value="MetI-like"/>
</dbReference>
<evidence type="ECO:0000256" key="3">
    <source>
        <dbReference type="ARBA" id="ARBA00022475"/>
    </source>
</evidence>
<proteinExistence type="inferred from homology"/>
<sequence length="312" mass="33527">MSLNAPSAPAVDEQNPAPRATPAGTRRAASGTATDRTLRGTALNVFTHGILLTWAAMVVLPLAWAVLSSFKTSDEVLASPWSLPATPRWENFVEAWTTAEIGRYFFNTAVVVTLGSALTLSMGALVAYVVARYSFRGNRAVYYLFVAGMTFPTFLAIVPLFFIARGLGLADSLIGLAIIYSVYSLPFAVFFLTAYFRTLPAALAEAAFIDGCGHWGTFLRIMLPVARPGLVSVGIFVVLGQWNQYLLPLILQSSPDKYVLTQGLANLAVSQGYAGNWSALFAGLTISILPVLVVYLSFQRQIQAGMVAGAIK</sequence>
<reference evidence="11" key="1">
    <citation type="journal article" date="2019" name="Int. J. Syst. Evol. Microbiol.">
        <title>The Global Catalogue of Microorganisms (GCM) 10K type strain sequencing project: providing services to taxonomists for standard genome sequencing and annotation.</title>
        <authorList>
            <consortium name="The Broad Institute Genomics Platform"/>
            <consortium name="The Broad Institute Genome Sequencing Center for Infectious Disease"/>
            <person name="Wu L."/>
            <person name="Ma J."/>
        </authorList>
    </citation>
    <scope>NUCLEOTIDE SEQUENCE [LARGE SCALE GENOMIC DNA]</scope>
    <source>
        <strain evidence="11">CGMCC 4.7289</strain>
    </source>
</reference>
<keyword evidence="6 7" id="KW-0472">Membrane</keyword>
<feature type="domain" description="ABC transmembrane type-1" evidence="9">
    <location>
        <begin position="105"/>
        <end position="298"/>
    </location>
</feature>
<feature type="transmembrane region" description="Helical" evidence="7">
    <location>
        <begin position="142"/>
        <end position="167"/>
    </location>
</feature>
<feature type="region of interest" description="Disordered" evidence="8">
    <location>
        <begin position="1"/>
        <end position="33"/>
    </location>
</feature>
<evidence type="ECO:0000313" key="11">
    <source>
        <dbReference type="Proteomes" id="UP001595816"/>
    </source>
</evidence>
<feature type="transmembrane region" description="Helical" evidence="7">
    <location>
        <begin position="104"/>
        <end position="130"/>
    </location>
</feature>
<dbReference type="Gene3D" id="1.10.3720.10">
    <property type="entry name" value="MetI-like"/>
    <property type="match status" value="1"/>
</dbReference>
<dbReference type="InterPro" id="IPR035906">
    <property type="entry name" value="MetI-like_sf"/>
</dbReference>
<feature type="transmembrane region" description="Helical" evidence="7">
    <location>
        <begin position="217"/>
        <end position="239"/>
    </location>
</feature>
<keyword evidence="3" id="KW-1003">Cell membrane</keyword>
<evidence type="ECO:0000256" key="6">
    <source>
        <dbReference type="ARBA" id="ARBA00023136"/>
    </source>
</evidence>
<accession>A0ABV8LM54</accession>
<feature type="transmembrane region" description="Helical" evidence="7">
    <location>
        <begin position="173"/>
        <end position="196"/>
    </location>
</feature>